<sequence length="574" mass="61885">MSLKRQVERPDSIHVLMKQIREANKLKKQEESRASTSPGMELAPKPAKVQMIPTILHNCNVMQQNNQTGATVAVGLTSPHTQPQCLIIPATQRPSLCSGSGPVTQSVVFNTLAQEPSDLQETAPVDFEEVISAFDFQQNNSVENDTNHCSPIEAYHHSSIACRQDSSPLPPPPYPGTELNLAHQSKFELDHNGAEEMNACGGRSRLLVSPPSSFRHGHQQQQHSSPTSGGSSASPASFVNQSSTNSSASSVSSVVTSRSANSYLTLDEWKRLQKTGGIVVATTSAAPDWQDASSTTVAFENCIDQEDLFDPDASPKRASAGHSGADLIPETYLKVGNQKIRLSYEDLDAMLRSSELHTGKAFGMADKQRLEDCDFNSQRSPSTSADLSSPRHLASLHGSPSGAALEPISSIPTAIVAPTTVTLSTVNEAPYDHTCTVSTKTQLLGDESVSDCVHDTGIAATALARTKSNISNSYIAIEDIQGARTFRYFHSTLFSIFLLIYRILLPSKGKVHLVSVCKQQPSQVMEETNYKVTTTCESVSLPVTKSLILLQNFCELEKPDPSSGNVGSDAAKYV</sequence>
<name>A0ABD2Q578_9PLAT</name>
<feature type="region of interest" description="Disordered" evidence="1">
    <location>
        <begin position="203"/>
        <end position="252"/>
    </location>
</feature>
<dbReference type="Proteomes" id="UP001626550">
    <property type="component" value="Unassembled WGS sequence"/>
</dbReference>
<accession>A0ABD2Q578</accession>
<feature type="compositionally biased region" description="Polar residues" evidence="1">
    <location>
        <begin position="375"/>
        <end position="387"/>
    </location>
</feature>
<feature type="region of interest" description="Disordered" evidence="1">
    <location>
        <begin position="374"/>
        <end position="400"/>
    </location>
</feature>
<dbReference type="AlphaFoldDB" id="A0ABD2Q578"/>
<dbReference type="EMBL" id="JBJKFK010000933">
    <property type="protein sequence ID" value="KAL3314680.1"/>
    <property type="molecule type" value="Genomic_DNA"/>
</dbReference>
<organism evidence="2 3">
    <name type="scientific">Cichlidogyrus casuarinus</name>
    <dbReference type="NCBI Taxonomy" id="1844966"/>
    <lineage>
        <taxon>Eukaryota</taxon>
        <taxon>Metazoa</taxon>
        <taxon>Spiralia</taxon>
        <taxon>Lophotrochozoa</taxon>
        <taxon>Platyhelminthes</taxon>
        <taxon>Monogenea</taxon>
        <taxon>Monopisthocotylea</taxon>
        <taxon>Dactylogyridea</taxon>
        <taxon>Ancyrocephalidae</taxon>
        <taxon>Cichlidogyrus</taxon>
    </lineage>
</organism>
<proteinExistence type="predicted"/>
<feature type="compositionally biased region" description="Basic and acidic residues" evidence="1">
    <location>
        <begin position="22"/>
        <end position="33"/>
    </location>
</feature>
<keyword evidence="3" id="KW-1185">Reference proteome</keyword>
<feature type="region of interest" description="Disordered" evidence="1">
    <location>
        <begin position="22"/>
        <end position="42"/>
    </location>
</feature>
<evidence type="ECO:0000313" key="2">
    <source>
        <dbReference type="EMBL" id="KAL3314680.1"/>
    </source>
</evidence>
<feature type="compositionally biased region" description="Low complexity" evidence="1">
    <location>
        <begin position="219"/>
        <end position="252"/>
    </location>
</feature>
<evidence type="ECO:0000313" key="3">
    <source>
        <dbReference type="Proteomes" id="UP001626550"/>
    </source>
</evidence>
<protein>
    <submittedName>
        <fullName evidence="2">Uncharacterized protein</fullName>
    </submittedName>
</protein>
<evidence type="ECO:0000256" key="1">
    <source>
        <dbReference type="SAM" id="MobiDB-lite"/>
    </source>
</evidence>
<gene>
    <name evidence="2" type="ORF">Ciccas_006697</name>
</gene>
<reference evidence="2 3" key="1">
    <citation type="submission" date="2024-11" db="EMBL/GenBank/DDBJ databases">
        <title>Adaptive evolution of stress response genes in parasites aligns with host niche diversity.</title>
        <authorList>
            <person name="Hahn C."/>
            <person name="Resl P."/>
        </authorList>
    </citation>
    <scope>NUCLEOTIDE SEQUENCE [LARGE SCALE GENOMIC DNA]</scope>
    <source>
        <strain evidence="2">EGGRZ-B1_66</strain>
        <tissue evidence="2">Body</tissue>
    </source>
</reference>
<comment type="caution">
    <text evidence="2">The sequence shown here is derived from an EMBL/GenBank/DDBJ whole genome shotgun (WGS) entry which is preliminary data.</text>
</comment>